<keyword evidence="9" id="KW-1185">Reference proteome</keyword>
<dbReference type="Pfam" id="PF00389">
    <property type="entry name" value="2-Hacid_dh"/>
    <property type="match status" value="1"/>
</dbReference>
<protein>
    <recommendedName>
        <fullName evidence="10">Phosphoglycerate dehydrogenase</fullName>
    </recommendedName>
</protein>
<dbReference type="PROSITE" id="PS00670">
    <property type="entry name" value="D_2_HYDROXYACID_DH_2"/>
    <property type="match status" value="1"/>
</dbReference>
<organism evidence="8 9">
    <name type="scientific">Rhizophlyctis rosea</name>
    <dbReference type="NCBI Taxonomy" id="64517"/>
    <lineage>
        <taxon>Eukaryota</taxon>
        <taxon>Fungi</taxon>
        <taxon>Fungi incertae sedis</taxon>
        <taxon>Chytridiomycota</taxon>
        <taxon>Chytridiomycota incertae sedis</taxon>
        <taxon>Chytridiomycetes</taxon>
        <taxon>Rhizophlyctidales</taxon>
        <taxon>Rhizophlyctidaceae</taxon>
        <taxon>Rhizophlyctis</taxon>
    </lineage>
</organism>
<name>A0AAD5X931_9FUNG</name>
<accession>A0AAD5X931</accession>
<dbReference type="GO" id="GO:0051287">
    <property type="term" value="F:NAD binding"/>
    <property type="evidence" value="ECO:0007669"/>
    <property type="project" value="InterPro"/>
</dbReference>
<keyword evidence="2 5" id="KW-0560">Oxidoreductase</keyword>
<dbReference type="Pfam" id="PF02826">
    <property type="entry name" value="2-Hacid_dh_C"/>
    <property type="match status" value="1"/>
</dbReference>
<evidence type="ECO:0000259" key="7">
    <source>
        <dbReference type="Pfam" id="PF02826"/>
    </source>
</evidence>
<reference evidence="8" key="1">
    <citation type="submission" date="2020-05" db="EMBL/GenBank/DDBJ databases">
        <title>Phylogenomic resolution of chytrid fungi.</title>
        <authorList>
            <person name="Stajich J.E."/>
            <person name="Amses K."/>
            <person name="Simmons R."/>
            <person name="Seto K."/>
            <person name="Myers J."/>
            <person name="Bonds A."/>
            <person name="Quandt C.A."/>
            <person name="Barry K."/>
            <person name="Liu P."/>
            <person name="Grigoriev I."/>
            <person name="Longcore J.E."/>
            <person name="James T.Y."/>
        </authorList>
    </citation>
    <scope>NUCLEOTIDE SEQUENCE</scope>
    <source>
        <strain evidence="8">JEL0318</strain>
    </source>
</reference>
<evidence type="ECO:0000256" key="4">
    <source>
        <dbReference type="ARBA" id="ARBA00029440"/>
    </source>
</evidence>
<dbReference type="InterPro" id="IPR029753">
    <property type="entry name" value="D-isomer_DH_CS"/>
</dbReference>
<dbReference type="InterPro" id="IPR029752">
    <property type="entry name" value="D-isomer_DH_CS1"/>
</dbReference>
<dbReference type="CDD" id="cd12176">
    <property type="entry name" value="PGDH_3"/>
    <property type="match status" value="1"/>
</dbReference>
<comment type="caution">
    <text evidence="8">The sequence shown here is derived from an EMBL/GenBank/DDBJ whole genome shotgun (WGS) entry which is preliminary data.</text>
</comment>
<feature type="domain" description="D-isomer specific 2-hydroxyacid dehydrogenase NAD-binding" evidence="7">
    <location>
        <begin position="131"/>
        <end position="307"/>
    </location>
</feature>
<keyword evidence="3" id="KW-0520">NAD</keyword>
<dbReference type="PANTHER" id="PTHR43761:SF1">
    <property type="entry name" value="D-ISOMER SPECIFIC 2-HYDROXYACID DEHYDROGENASE CATALYTIC DOMAIN-CONTAINING PROTEIN-RELATED"/>
    <property type="match status" value="1"/>
</dbReference>
<comment type="similarity">
    <text evidence="1 5">Belongs to the D-isomer specific 2-hydroxyacid dehydrogenase family.</text>
</comment>
<evidence type="ECO:0000256" key="3">
    <source>
        <dbReference type="ARBA" id="ARBA00023027"/>
    </source>
</evidence>
<dbReference type="GO" id="GO:0006564">
    <property type="term" value="P:L-serine biosynthetic process"/>
    <property type="evidence" value="ECO:0007669"/>
    <property type="project" value="UniProtKB-ARBA"/>
</dbReference>
<dbReference type="Gene3D" id="3.40.50.720">
    <property type="entry name" value="NAD(P)-binding Rossmann-like Domain"/>
    <property type="match status" value="2"/>
</dbReference>
<dbReference type="PROSITE" id="PS00671">
    <property type="entry name" value="D_2_HYDROXYACID_DH_3"/>
    <property type="match status" value="1"/>
</dbReference>
<dbReference type="GO" id="GO:0004617">
    <property type="term" value="F:phosphoglycerate dehydrogenase activity"/>
    <property type="evidence" value="ECO:0007669"/>
    <property type="project" value="UniProtKB-ARBA"/>
</dbReference>
<dbReference type="InterPro" id="IPR050418">
    <property type="entry name" value="D-iso_2-hydroxyacid_DH_PdxB"/>
</dbReference>
<sequence length="425" mass="45899">MTSPPKPERRATGQKPLKPFNNGDIKVLLLEGINTTGVNILKNAGYQVEAHPKALPVEVLKEKIKDVHVIGLRSKTQLTADVLKEAKNLLVIGCFCIGTNQVDLAYAAEHGIAVFNSPFSNSRSVAELAIAEIVALSRQLGDRNNELHRGFWNKTSNGCREIRGKTIGIVGYGHIGSQLSVLADAMGMRVIFFDTLQLMPLGTAQPVASLDDLLANADFVTLHVPETPETKNMIGEREIKIMKKGSYLINLARGTLVDIPALAAALKSGHLAGAAVDVFPVEPYANGPGFESELVGAPNTILTPHVGGSTEEAQSSIGVEVGSALVRYVNNGTTLGAVNFPECDVRLPADQKTVRVLNVHQNVPGVLKQINKVLSEFNIEKQICDSKENIAYLMADLNVDSESDLIKINELVSSMPENIRTRLLY</sequence>
<dbReference type="PROSITE" id="PS00065">
    <property type="entry name" value="D_2_HYDROXYACID_DH_1"/>
    <property type="match status" value="1"/>
</dbReference>
<dbReference type="EMBL" id="JADGJD010000018">
    <property type="protein sequence ID" value="KAJ3056871.1"/>
    <property type="molecule type" value="Genomic_DNA"/>
</dbReference>
<dbReference type="NCBIfam" id="NF008759">
    <property type="entry name" value="PRK11790.1"/>
    <property type="match status" value="1"/>
</dbReference>
<dbReference type="GO" id="GO:0047545">
    <property type="term" value="F:(S)-2-hydroxyglutarate dehydrogenase activity"/>
    <property type="evidence" value="ECO:0007669"/>
    <property type="project" value="UniProtKB-ARBA"/>
</dbReference>
<dbReference type="SUPFAM" id="SSF55021">
    <property type="entry name" value="ACT-like"/>
    <property type="match status" value="1"/>
</dbReference>
<evidence type="ECO:0000256" key="5">
    <source>
        <dbReference type="RuleBase" id="RU003719"/>
    </source>
</evidence>
<dbReference type="PANTHER" id="PTHR43761">
    <property type="entry name" value="D-ISOMER SPECIFIC 2-HYDROXYACID DEHYDROGENASE FAMILY PROTEIN (AFU_ORTHOLOGUE AFUA_1G13630)"/>
    <property type="match status" value="1"/>
</dbReference>
<evidence type="ECO:0000259" key="6">
    <source>
        <dbReference type="Pfam" id="PF00389"/>
    </source>
</evidence>
<dbReference type="FunFam" id="3.40.50.720:FF:000041">
    <property type="entry name" value="D-3-phosphoglycerate dehydrogenase"/>
    <property type="match status" value="1"/>
</dbReference>
<feature type="domain" description="D-isomer specific 2-hydroxyacid dehydrogenase catalytic" evidence="6">
    <location>
        <begin position="27"/>
        <end position="339"/>
    </location>
</feature>
<proteinExistence type="inferred from homology"/>
<dbReference type="InterPro" id="IPR045865">
    <property type="entry name" value="ACT-like_dom_sf"/>
</dbReference>
<evidence type="ECO:0000313" key="8">
    <source>
        <dbReference type="EMBL" id="KAJ3056871.1"/>
    </source>
</evidence>
<dbReference type="AlphaFoldDB" id="A0AAD5X931"/>
<dbReference type="InterPro" id="IPR006139">
    <property type="entry name" value="D-isomer_2_OHA_DH_cat_dom"/>
</dbReference>
<comment type="pathway">
    <text evidence="4">Amino-acid biosynthesis.</text>
</comment>
<dbReference type="InterPro" id="IPR006140">
    <property type="entry name" value="D-isomer_DH_NAD-bd"/>
</dbReference>
<dbReference type="Gene3D" id="3.30.70.260">
    <property type="match status" value="1"/>
</dbReference>
<dbReference type="InterPro" id="IPR036291">
    <property type="entry name" value="NAD(P)-bd_dom_sf"/>
</dbReference>
<evidence type="ECO:0000256" key="1">
    <source>
        <dbReference type="ARBA" id="ARBA00005854"/>
    </source>
</evidence>
<evidence type="ECO:0000313" key="9">
    <source>
        <dbReference type="Proteomes" id="UP001212841"/>
    </source>
</evidence>
<evidence type="ECO:0000256" key="2">
    <source>
        <dbReference type="ARBA" id="ARBA00023002"/>
    </source>
</evidence>
<dbReference type="Proteomes" id="UP001212841">
    <property type="component" value="Unassembled WGS sequence"/>
</dbReference>
<gene>
    <name evidence="8" type="ORF">HK097_003407</name>
</gene>
<dbReference type="SUPFAM" id="SSF51735">
    <property type="entry name" value="NAD(P)-binding Rossmann-fold domains"/>
    <property type="match status" value="1"/>
</dbReference>
<evidence type="ECO:0008006" key="10">
    <source>
        <dbReference type="Google" id="ProtNLM"/>
    </source>
</evidence>
<dbReference type="SUPFAM" id="SSF52283">
    <property type="entry name" value="Formate/glycerate dehydrogenase catalytic domain-like"/>
    <property type="match status" value="1"/>
</dbReference>